<organism evidence="2 3">
    <name type="scientific">Micromonospora sediminicola</name>
    <dbReference type="NCBI Taxonomy" id="946078"/>
    <lineage>
        <taxon>Bacteria</taxon>
        <taxon>Bacillati</taxon>
        <taxon>Actinomycetota</taxon>
        <taxon>Actinomycetes</taxon>
        <taxon>Micromonosporales</taxon>
        <taxon>Micromonosporaceae</taxon>
        <taxon>Micromonospora</taxon>
    </lineage>
</organism>
<accession>A0A1A9B430</accession>
<feature type="compositionally biased region" description="Low complexity" evidence="1">
    <location>
        <begin position="53"/>
        <end position="71"/>
    </location>
</feature>
<evidence type="ECO:0000313" key="3">
    <source>
        <dbReference type="Proteomes" id="UP000199558"/>
    </source>
</evidence>
<sequence>MTAKAPRFCEEFVPDPDLGLDWKQRATCLNCGRVGQAGDPGHTPPAPPPTPTPKTRISPALAAAAQARDAAILGEHDPEELPWSTA</sequence>
<protein>
    <submittedName>
        <fullName evidence="2">Uncharacterized protein</fullName>
    </submittedName>
</protein>
<reference evidence="3" key="1">
    <citation type="submission" date="2016-06" db="EMBL/GenBank/DDBJ databases">
        <authorList>
            <person name="Varghese N."/>
            <person name="Submissions Spin"/>
        </authorList>
    </citation>
    <scope>NUCLEOTIDE SEQUENCE [LARGE SCALE GENOMIC DNA]</scope>
    <source>
        <strain evidence="3">DSM 45794</strain>
    </source>
</reference>
<dbReference type="RefSeq" id="WP_091569798.1">
    <property type="nucleotide sequence ID" value="NZ_FLRH01000003.1"/>
</dbReference>
<evidence type="ECO:0000256" key="1">
    <source>
        <dbReference type="SAM" id="MobiDB-lite"/>
    </source>
</evidence>
<feature type="region of interest" description="Disordered" evidence="1">
    <location>
        <begin position="33"/>
        <end position="86"/>
    </location>
</feature>
<proteinExistence type="predicted"/>
<evidence type="ECO:0000313" key="2">
    <source>
        <dbReference type="EMBL" id="SBT64250.1"/>
    </source>
</evidence>
<dbReference type="OrthoDB" id="9942774at2"/>
<dbReference type="EMBL" id="FLRH01000003">
    <property type="protein sequence ID" value="SBT64250.1"/>
    <property type="molecule type" value="Genomic_DNA"/>
</dbReference>
<name>A0A1A9B430_9ACTN</name>
<gene>
    <name evidence="2" type="ORF">GA0070622_1220</name>
</gene>
<feature type="compositionally biased region" description="Pro residues" evidence="1">
    <location>
        <begin position="42"/>
        <end position="52"/>
    </location>
</feature>
<dbReference type="AlphaFoldDB" id="A0A1A9B430"/>
<dbReference type="STRING" id="946078.GA0070622_1220"/>
<keyword evidence="3" id="KW-1185">Reference proteome</keyword>
<dbReference type="Proteomes" id="UP000199558">
    <property type="component" value="Unassembled WGS sequence"/>
</dbReference>